<dbReference type="InterPro" id="IPR022770">
    <property type="entry name" value="IucA/IucC-like_C"/>
</dbReference>
<dbReference type="Proteomes" id="UP000067689">
    <property type="component" value="Chromosome"/>
</dbReference>
<comment type="pathway">
    <text evidence="1">Siderophore biosynthesis.</text>
</comment>
<dbReference type="GO" id="GO:0016881">
    <property type="term" value="F:acid-amino acid ligase activity"/>
    <property type="evidence" value="ECO:0007669"/>
    <property type="project" value="UniProtKB-ARBA"/>
</dbReference>
<proteinExistence type="inferred from homology"/>
<dbReference type="EMBL" id="CP011502">
    <property type="protein sequence ID" value="ALX05902.1"/>
    <property type="molecule type" value="Genomic_DNA"/>
</dbReference>
<organism evidence="5 6">
    <name type="scientific">Aeromicrobium erythreum</name>
    <dbReference type="NCBI Taxonomy" id="2041"/>
    <lineage>
        <taxon>Bacteria</taxon>
        <taxon>Bacillati</taxon>
        <taxon>Actinomycetota</taxon>
        <taxon>Actinomycetes</taxon>
        <taxon>Propionibacteriales</taxon>
        <taxon>Nocardioidaceae</taxon>
        <taxon>Aeromicrobium</taxon>
    </lineage>
</organism>
<evidence type="ECO:0000256" key="2">
    <source>
        <dbReference type="ARBA" id="ARBA00007832"/>
    </source>
</evidence>
<evidence type="ECO:0000256" key="1">
    <source>
        <dbReference type="ARBA" id="ARBA00004924"/>
    </source>
</evidence>
<reference evidence="5 6" key="1">
    <citation type="journal article" date="1991" name="Int. J. Syst. Bacteriol.">
        <title>Description of the erythromycin-producing bacterium Arthrobacter sp. strain NRRL B-3381 as Aeromicrobium erythreum gen. nov., sp. nov.</title>
        <authorList>
            <person name="Miller E.S."/>
            <person name="Woese C.R."/>
            <person name="Brenner S."/>
        </authorList>
    </citation>
    <scope>NUCLEOTIDE SEQUENCE [LARGE SCALE GENOMIC DNA]</scope>
    <source>
        <strain evidence="5 6">AR18</strain>
    </source>
</reference>
<dbReference type="Pfam" id="PF04183">
    <property type="entry name" value="IucA_IucC"/>
    <property type="match status" value="1"/>
</dbReference>
<evidence type="ECO:0000259" key="3">
    <source>
        <dbReference type="Pfam" id="PF04183"/>
    </source>
</evidence>
<dbReference type="STRING" id="2041.AERYTH_14940"/>
<dbReference type="RefSeq" id="WP_067860338.1">
    <property type="nucleotide sequence ID" value="NZ_CP011502.1"/>
</dbReference>
<dbReference type="PATRIC" id="fig|2041.4.peg.3121"/>
<keyword evidence="6" id="KW-1185">Reference proteome</keyword>
<gene>
    <name evidence="5" type="ORF">AERYTH_14940</name>
</gene>
<dbReference type="Gene3D" id="3.30.310.280">
    <property type="match status" value="1"/>
</dbReference>
<sequence>MSTVVDLHATSQEAFDAADHLEPATLERAQRRLTAKAIGELTHERLLSPTPVPDAAGWWEVRTVASVWRFHAHVHEPEHWSVDPASLLRADVEQDVTRPVDVLELVAELHEELGIPDHLVAVYLEELSATLAAACWSDVHHDHSAEDLLDADLATTEAAMHEGHPAFIATNGRIGYGLDDYRAYAPETGSEVHLVWLAVRREHTVLAVGDGIDEDTLYAGELDADERAGFELRLRSLGLDPRDYLLVPAHPWQWTNKLAITFAADVARRDVVPLGPGRDAYRAQQSVRTFLNVSDPSRLYVKTALSVQNMGFMRGLSPHYMRGTPAINDWVHRLVADDAELRRCGFEVLRERAAVGYTGGVYQQVAGVRRGPYQKMFAALWRETPTLVAGERAATMASLLHRDRDGRSLVAATVRASGLDPADWVRRYLDVYLRPVAHCLWAHDLAFMPHGENLILVLRDHVPVRAYMKDVGEEVALLVGDGPEAHPEHELPEAVRRIRATVPEGQQSLAVLTDVLDGFLRFLAAILADDGVLPGADFWTVAAECLRDLQADHPELADQHARYDLLAPDFEHSCLNRLQLRNTLEMVDLADQATSLQLVGRLANPLHGR</sequence>
<dbReference type="AlphaFoldDB" id="A0A0U4CDF6"/>
<dbReference type="GO" id="GO:0019290">
    <property type="term" value="P:siderophore biosynthetic process"/>
    <property type="evidence" value="ECO:0007669"/>
    <property type="project" value="InterPro"/>
</dbReference>
<evidence type="ECO:0000313" key="5">
    <source>
        <dbReference type="EMBL" id="ALX05902.1"/>
    </source>
</evidence>
<comment type="similarity">
    <text evidence="2">Belongs to the IucA/IucC family.</text>
</comment>
<feature type="domain" description="Aerobactin siderophore biosynthesis IucA/IucC N-terminal" evidence="3">
    <location>
        <begin position="153"/>
        <end position="401"/>
    </location>
</feature>
<name>A0A0U4CDF6_9ACTN</name>
<dbReference type="Gene3D" id="6.10.250.3370">
    <property type="match status" value="1"/>
</dbReference>
<dbReference type="InterPro" id="IPR037455">
    <property type="entry name" value="LucA/IucC-like"/>
</dbReference>
<dbReference type="PANTHER" id="PTHR34384:SF6">
    <property type="entry name" value="STAPHYLOFERRIN B SYNTHASE"/>
    <property type="match status" value="1"/>
</dbReference>
<accession>A0A0U4CDF6</accession>
<evidence type="ECO:0008006" key="7">
    <source>
        <dbReference type="Google" id="ProtNLM"/>
    </source>
</evidence>
<evidence type="ECO:0000259" key="4">
    <source>
        <dbReference type="Pfam" id="PF06276"/>
    </source>
</evidence>
<dbReference type="KEGG" id="aer:AERYTH_14940"/>
<dbReference type="OrthoDB" id="495728at2"/>
<dbReference type="InterPro" id="IPR007310">
    <property type="entry name" value="Aerobactin_biosyn_IucA/IucC_N"/>
</dbReference>
<dbReference type="Gene3D" id="1.10.510.40">
    <property type="match status" value="1"/>
</dbReference>
<feature type="domain" description="Aerobactin siderophore biosynthesis IucA/IucC-like C-terminal" evidence="4">
    <location>
        <begin position="423"/>
        <end position="585"/>
    </location>
</feature>
<evidence type="ECO:0000313" key="6">
    <source>
        <dbReference type="Proteomes" id="UP000067689"/>
    </source>
</evidence>
<dbReference type="PANTHER" id="PTHR34384">
    <property type="entry name" value="L-2,3-DIAMINOPROPANOATE--CITRATE LIGASE"/>
    <property type="match status" value="1"/>
</dbReference>
<dbReference type="Pfam" id="PF06276">
    <property type="entry name" value="FhuF"/>
    <property type="match status" value="1"/>
</dbReference>
<protein>
    <recommendedName>
        <fullName evidence="7">IucA/IucC family protein</fullName>
    </recommendedName>
</protein>